<accession>A0A2L2LI45</accession>
<dbReference type="Proteomes" id="UP000237717">
    <property type="component" value="Chromosome I"/>
</dbReference>
<protein>
    <recommendedName>
        <fullName evidence="5">Terminase</fullName>
    </recommendedName>
</protein>
<feature type="region of interest" description="Disordered" evidence="1">
    <location>
        <begin position="477"/>
        <end position="498"/>
    </location>
</feature>
<evidence type="ECO:0000313" key="3">
    <source>
        <dbReference type="EMBL" id="AVH43999.1"/>
    </source>
</evidence>
<evidence type="ECO:0000256" key="1">
    <source>
        <dbReference type="SAM" id="MobiDB-lite"/>
    </source>
</evidence>
<evidence type="ECO:0000313" key="2">
    <source>
        <dbReference type="EMBL" id="AVH40616.1"/>
    </source>
</evidence>
<dbReference type="Gene3D" id="3.40.50.300">
    <property type="entry name" value="P-loop containing nucleotide triphosphate hydrolases"/>
    <property type="match status" value="1"/>
</dbReference>
<dbReference type="RefSeq" id="WP_104679292.1">
    <property type="nucleotide sequence ID" value="NZ_CP026924.1"/>
</dbReference>
<evidence type="ECO:0000313" key="4">
    <source>
        <dbReference type="Proteomes" id="UP000237717"/>
    </source>
</evidence>
<dbReference type="EMBL" id="CP026924">
    <property type="protein sequence ID" value="AVH40616.1"/>
    <property type="molecule type" value="Genomic_DNA"/>
</dbReference>
<dbReference type="EMBL" id="CP026925">
    <property type="protein sequence ID" value="AVH43999.1"/>
    <property type="molecule type" value="Genomic_DNA"/>
</dbReference>
<dbReference type="Gene3D" id="3.30.420.280">
    <property type="match status" value="1"/>
</dbReference>
<dbReference type="InterPro" id="IPR027417">
    <property type="entry name" value="P-loop_NTPase"/>
</dbReference>
<organism evidence="3 4">
    <name type="scientific">Agrobacterium tumefaciens</name>
    <dbReference type="NCBI Taxonomy" id="358"/>
    <lineage>
        <taxon>Bacteria</taxon>
        <taxon>Pseudomonadati</taxon>
        <taxon>Pseudomonadota</taxon>
        <taxon>Alphaproteobacteria</taxon>
        <taxon>Hyphomicrobiales</taxon>
        <taxon>Rhizobiaceae</taxon>
        <taxon>Rhizobium/Agrobacterium group</taxon>
        <taxon>Agrobacterium</taxon>
        <taxon>Agrobacterium tumefaciens complex</taxon>
    </lineage>
</organism>
<dbReference type="AlphaFoldDB" id="A0A2L2LI45"/>
<dbReference type="Proteomes" id="UP000237717">
    <property type="component" value="Chromosome II"/>
</dbReference>
<evidence type="ECO:0008006" key="5">
    <source>
        <dbReference type="Google" id="ProtNLM"/>
    </source>
</evidence>
<proteinExistence type="predicted"/>
<sequence length="498" mass="55773">MGQIQLRRVAWSPQEGPQSALVDCPYREIFFGGARGGGKTDGVLGKYAIKAAIYGSAFNALFCRRELPMLDDAIDRSKEIYGKIGAGWNDQKKTWTFPGGGRLRFRPLERVQDADKYQGQNVSDACIEEAGLYPDSKPIDRLFGVLRSARGVPTQLILTGNPGGAGQHWIKQRYIDPAPQGMVPLSRLLPNGRAHRYVYIPSRVQDNKLLLENDPEYINNLYLVGSEQLVKAWLSGDWNAVEGAFFDCWNSSKHIIRPFAVPKDWTRFRSMDWGSAKPFSVGWWAIAGDDYKAEGGLIPRGSIVRYREWYGCKEGEPNVGLKLTAEEVGIGIATREGAEFSDGQKMIKPPTEVISYGVLDPAVFSEDGGPSIYERLSRATDFKVVFRPADNKRVAAHGAMGGWDQMRGRMKGDGDRPGLYVFSTCKDFIRTVPLLQHDPNRAEDLDTTSEDHIADEVRYACMSRPYVVIKDAKKTDNAQRDWFEEPEDDDDSPDWKVA</sequence>
<reference evidence="3 4" key="1">
    <citation type="submission" date="2018-02" db="EMBL/GenBank/DDBJ databases">
        <title>Complete genome sequence of Agrobacterium tumefaciens 1D1609.</title>
        <authorList>
            <person name="Cho S.-T."/>
            <person name="Haryono M."/>
            <person name="Chang H.-H."/>
            <person name="Santos M.N."/>
            <person name="Lai E.-M."/>
            <person name="Kuo C.-H."/>
        </authorList>
    </citation>
    <scope>NUCLEOTIDE SEQUENCE [LARGE SCALE GENOMIC DNA]</scope>
    <source>
        <strain evidence="3 4">1D1609</strain>
    </source>
</reference>
<gene>
    <name evidence="2" type="ORF">At1D1609_05640</name>
    <name evidence="3" type="ORF">At1D1609_39520</name>
</gene>
<name>A0A2L2LI45_AGRTU</name>